<name>A0A1I7X0L9_HETBA</name>
<keyword evidence="1" id="KW-1133">Transmembrane helix</keyword>
<evidence type="ECO:0000256" key="1">
    <source>
        <dbReference type="SAM" id="Phobius"/>
    </source>
</evidence>
<reference evidence="3" key="1">
    <citation type="submission" date="2016-11" db="UniProtKB">
        <authorList>
            <consortium name="WormBaseParasite"/>
        </authorList>
    </citation>
    <scope>IDENTIFICATION</scope>
</reference>
<organism evidence="2 3">
    <name type="scientific">Heterorhabditis bacteriophora</name>
    <name type="common">Entomopathogenic nematode worm</name>
    <dbReference type="NCBI Taxonomy" id="37862"/>
    <lineage>
        <taxon>Eukaryota</taxon>
        <taxon>Metazoa</taxon>
        <taxon>Ecdysozoa</taxon>
        <taxon>Nematoda</taxon>
        <taxon>Chromadorea</taxon>
        <taxon>Rhabditida</taxon>
        <taxon>Rhabditina</taxon>
        <taxon>Rhabditomorpha</taxon>
        <taxon>Strongyloidea</taxon>
        <taxon>Heterorhabditidae</taxon>
        <taxon>Heterorhabditis</taxon>
    </lineage>
</organism>
<evidence type="ECO:0000313" key="3">
    <source>
        <dbReference type="WBParaSite" id="Hba_10988"/>
    </source>
</evidence>
<proteinExistence type="predicted"/>
<protein>
    <submittedName>
        <fullName evidence="3">Ovule protein</fullName>
    </submittedName>
</protein>
<keyword evidence="1" id="KW-0472">Membrane</keyword>
<accession>A0A1I7X0L9</accession>
<dbReference type="Proteomes" id="UP000095283">
    <property type="component" value="Unplaced"/>
</dbReference>
<sequence>MDYERPRSLVRHRPGWRCEYGDLFNLMYNLIHLNYGDHNELWLTALACSRTSDITKCCLFLYSAFLFTNFTILYFLSI</sequence>
<dbReference type="AlphaFoldDB" id="A0A1I7X0L9"/>
<keyword evidence="1" id="KW-0812">Transmembrane</keyword>
<feature type="transmembrane region" description="Helical" evidence="1">
    <location>
        <begin position="59"/>
        <end position="77"/>
    </location>
</feature>
<evidence type="ECO:0000313" key="2">
    <source>
        <dbReference type="Proteomes" id="UP000095283"/>
    </source>
</evidence>
<keyword evidence="2" id="KW-1185">Reference proteome</keyword>
<dbReference type="WBParaSite" id="Hba_10988">
    <property type="protein sequence ID" value="Hba_10988"/>
    <property type="gene ID" value="Hba_10988"/>
</dbReference>